<organism evidence="2 3">
    <name type="scientific">Paraclostridium tenue</name>
    <dbReference type="NCBI Taxonomy" id="1737"/>
    <lineage>
        <taxon>Bacteria</taxon>
        <taxon>Bacillati</taxon>
        <taxon>Bacillota</taxon>
        <taxon>Clostridia</taxon>
        <taxon>Peptostreptococcales</taxon>
        <taxon>Peptostreptococcaceae</taxon>
        <taxon>Paraclostridium</taxon>
    </lineage>
</organism>
<evidence type="ECO:0000256" key="1">
    <source>
        <dbReference type="SAM" id="Phobius"/>
    </source>
</evidence>
<feature type="transmembrane region" description="Helical" evidence="1">
    <location>
        <begin position="46"/>
        <end position="68"/>
    </location>
</feature>
<feature type="transmembrane region" description="Helical" evidence="1">
    <location>
        <begin position="7"/>
        <end position="26"/>
    </location>
</feature>
<comment type="caution">
    <text evidence="2">The sequence shown here is derived from an EMBL/GenBank/DDBJ whole genome shotgun (WGS) entry which is preliminary data.</text>
</comment>
<keyword evidence="1" id="KW-0812">Transmembrane</keyword>
<dbReference type="EMBL" id="BAAACP010000005">
    <property type="protein sequence ID" value="GAA0863222.1"/>
    <property type="molecule type" value="Genomic_DNA"/>
</dbReference>
<sequence length="234" mass="25834">MEYSIKRLIRLIIGLFVCSLGIVLTIHSNLGLSPWEAFHQGLSKNLGITMGQASISVGIIIIIIDIILGENFGLGTILNMILIGVFMDILMLNKIVPVSKNIITGIIMIFIGMFTIGLGCVLYIGAGYGSGPRDGMMIALQKITNRPVKLIKTIIEMFALIFGYLLGGSIGIGTVITTICFGLVLQYSFDICRFETTKVKHRYIIDDIKYIKSKLLNRSHETCITKNLEENIDD</sequence>
<keyword evidence="1" id="KW-0472">Membrane</keyword>
<dbReference type="Proteomes" id="UP001400965">
    <property type="component" value="Unassembled WGS sequence"/>
</dbReference>
<keyword evidence="1" id="KW-1133">Transmembrane helix</keyword>
<dbReference type="RefSeq" id="WP_346043764.1">
    <property type="nucleotide sequence ID" value="NZ_BAAACP010000005.1"/>
</dbReference>
<feature type="transmembrane region" description="Helical" evidence="1">
    <location>
        <begin position="102"/>
        <end position="126"/>
    </location>
</feature>
<gene>
    <name evidence="2" type="ORF">GCM10008917_11730</name>
</gene>
<keyword evidence="3" id="KW-1185">Reference proteome</keyword>
<name>A0ABN1M1S4_9FIRM</name>
<proteinExistence type="predicted"/>
<protein>
    <submittedName>
        <fullName evidence="2">Membrane protein</fullName>
    </submittedName>
</protein>
<dbReference type="InterPro" id="IPR038750">
    <property type="entry name" value="YczE/YyaS-like"/>
</dbReference>
<evidence type="ECO:0000313" key="2">
    <source>
        <dbReference type="EMBL" id="GAA0863222.1"/>
    </source>
</evidence>
<dbReference type="Pfam" id="PF19700">
    <property type="entry name" value="DUF6198"/>
    <property type="match status" value="1"/>
</dbReference>
<feature type="transmembrane region" description="Helical" evidence="1">
    <location>
        <begin position="77"/>
        <end position="96"/>
    </location>
</feature>
<accession>A0ABN1M1S4</accession>
<reference evidence="2 3" key="1">
    <citation type="journal article" date="2019" name="Int. J. Syst. Evol. Microbiol.">
        <title>The Global Catalogue of Microorganisms (GCM) 10K type strain sequencing project: providing services to taxonomists for standard genome sequencing and annotation.</title>
        <authorList>
            <consortium name="The Broad Institute Genomics Platform"/>
            <consortium name="The Broad Institute Genome Sequencing Center for Infectious Disease"/>
            <person name="Wu L."/>
            <person name="Ma J."/>
        </authorList>
    </citation>
    <scope>NUCLEOTIDE SEQUENCE [LARGE SCALE GENOMIC DNA]</scope>
    <source>
        <strain evidence="2 3">JCM 6486</strain>
    </source>
</reference>
<dbReference type="PANTHER" id="PTHR40078:SF1">
    <property type="entry name" value="INTEGRAL MEMBRANE PROTEIN"/>
    <property type="match status" value="1"/>
</dbReference>
<evidence type="ECO:0000313" key="3">
    <source>
        <dbReference type="Proteomes" id="UP001400965"/>
    </source>
</evidence>
<dbReference type="PANTHER" id="PTHR40078">
    <property type="entry name" value="INTEGRAL MEMBRANE PROTEIN-RELATED"/>
    <property type="match status" value="1"/>
</dbReference>